<evidence type="ECO:0000256" key="3">
    <source>
        <dbReference type="PROSITE-ProRule" id="PRU00339"/>
    </source>
</evidence>
<dbReference type="Gene3D" id="1.25.40.10">
    <property type="entry name" value="Tetratricopeptide repeat domain"/>
    <property type="match status" value="1"/>
</dbReference>
<keyword evidence="4" id="KW-0812">Transmembrane</keyword>
<feature type="transmembrane region" description="Helical" evidence="4">
    <location>
        <begin position="20"/>
        <end position="42"/>
    </location>
</feature>
<dbReference type="Pfam" id="PF07719">
    <property type="entry name" value="TPR_2"/>
    <property type="match status" value="1"/>
</dbReference>
<comment type="caution">
    <text evidence="5">The sequence shown here is derived from an EMBL/GenBank/DDBJ whole genome shotgun (WGS) entry which is preliminary data.</text>
</comment>
<proteinExistence type="predicted"/>
<keyword evidence="4" id="KW-0472">Membrane</keyword>
<reference evidence="5 6" key="1">
    <citation type="journal article" date="2017" name="ISME J.">
        <title>Potential for microbial H2 and metal transformations associated with novel bacteria and archaea in deep terrestrial subsurface sediments.</title>
        <authorList>
            <person name="Hernsdorf A.W."/>
            <person name="Amano Y."/>
            <person name="Miyakawa K."/>
            <person name="Ise K."/>
            <person name="Suzuki Y."/>
            <person name="Anantharaman K."/>
            <person name="Probst A."/>
            <person name="Burstein D."/>
            <person name="Thomas B.C."/>
            <person name="Banfield J.F."/>
        </authorList>
    </citation>
    <scope>NUCLEOTIDE SEQUENCE [LARGE SCALE GENOMIC DNA]</scope>
    <source>
        <strain evidence="5">HGW-Falkowbacteria-2</strain>
    </source>
</reference>
<dbReference type="PROSITE" id="PS50005">
    <property type="entry name" value="TPR"/>
    <property type="match status" value="2"/>
</dbReference>
<dbReference type="AlphaFoldDB" id="A0A2N2E036"/>
<sequence>MNSFWQKIKERYRWRNWHAYLIFALVPLLMYGHSVFFDYTYLDDQRLIMESADILQRADPAEIFLNDVFFGAAKFYYRPILTWSFALDWHIGGGSLKVFHISNLFYHIVAVWLLFNLLQRARIRRTVAFWLAFFFAIHPALTQAVVWIPGRNDILTAIFIFSTLIFLSRWFRAEKGRDLGFSWLFFLLALLTKETSALLPFLALGWVWLYERPFFSWLKLGLAAAGATAGGIIWYLLRAAVLNGESSAIFDSLLSNLFSPVVYLGKSILPFNLSVYPVPADTTWLYGIAATLMIGALLIMARPWKWQRLIYGLLWFWPLLVLGSSRPDSDLYRNFMEHRLYVPIFGLLLILGESEGYWYRLNVEWRRRLLGLGVIILLLLAWQHSGNFRNRLAFWEHAAKTSPHSPLVQRNLGAMYYLDGDAIAAEYRYREALRLNPQEPMAHNNLAAIYIDREDWWRAEIELKRELEVNPGYDVAYFNLGRVYYHKRRYSEAARLWQETLRVNPRHTEAARMLDQLKQE</sequence>
<feature type="transmembrane region" description="Helical" evidence="4">
    <location>
        <begin position="308"/>
        <end position="325"/>
    </location>
</feature>
<dbReference type="PANTHER" id="PTHR44227:SF3">
    <property type="entry name" value="PROTEIN O-MANNOSYL-TRANSFERASE TMTC4"/>
    <property type="match status" value="1"/>
</dbReference>
<protein>
    <submittedName>
        <fullName evidence="5">Uncharacterized protein</fullName>
    </submittedName>
</protein>
<dbReference type="PANTHER" id="PTHR44227">
    <property type="match status" value="1"/>
</dbReference>
<dbReference type="InterPro" id="IPR052346">
    <property type="entry name" value="O-mannosyl-transferase_TMTC"/>
</dbReference>
<dbReference type="InterPro" id="IPR019734">
    <property type="entry name" value="TPR_rpt"/>
</dbReference>
<name>A0A2N2E036_9BACT</name>
<feature type="transmembrane region" description="Helical" evidence="4">
    <location>
        <begin position="283"/>
        <end position="301"/>
    </location>
</feature>
<dbReference type="SUPFAM" id="SSF48452">
    <property type="entry name" value="TPR-like"/>
    <property type="match status" value="1"/>
</dbReference>
<feature type="transmembrane region" description="Helical" evidence="4">
    <location>
        <begin position="249"/>
        <end position="271"/>
    </location>
</feature>
<organism evidence="5 6">
    <name type="scientific">Candidatus Falkowbacteria bacterium HGW-Falkowbacteria-2</name>
    <dbReference type="NCBI Taxonomy" id="2013769"/>
    <lineage>
        <taxon>Bacteria</taxon>
        <taxon>Candidatus Falkowiibacteriota</taxon>
    </lineage>
</organism>
<feature type="transmembrane region" description="Helical" evidence="4">
    <location>
        <begin position="340"/>
        <end position="358"/>
    </location>
</feature>
<dbReference type="PROSITE" id="PS50293">
    <property type="entry name" value="TPR_REGION"/>
    <property type="match status" value="1"/>
</dbReference>
<feature type="transmembrane region" description="Helical" evidence="4">
    <location>
        <begin position="127"/>
        <end position="148"/>
    </location>
</feature>
<evidence type="ECO:0000256" key="4">
    <source>
        <dbReference type="SAM" id="Phobius"/>
    </source>
</evidence>
<keyword evidence="2 3" id="KW-0802">TPR repeat</keyword>
<accession>A0A2N2E036</accession>
<dbReference type="InterPro" id="IPR013105">
    <property type="entry name" value="TPR_2"/>
</dbReference>
<keyword evidence="1" id="KW-0677">Repeat</keyword>
<dbReference type="Proteomes" id="UP000233325">
    <property type="component" value="Unassembled WGS sequence"/>
</dbReference>
<feature type="transmembrane region" description="Helical" evidence="4">
    <location>
        <begin position="154"/>
        <end position="171"/>
    </location>
</feature>
<feature type="transmembrane region" description="Helical" evidence="4">
    <location>
        <begin position="183"/>
        <end position="208"/>
    </location>
</feature>
<keyword evidence="4" id="KW-1133">Transmembrane helix</keyword>
<evidence type="ECO:0000313" key="6">
    <source>
        <dbReference type="Proteomes" id="UP000233325"/>
    </source>
</evidence>
<gene>
    <name evidence="5" type="ORF">CVU83_02200</name>
</gene>
<feature type="transmembrane region" description="Helical" evidence="4">
    <location>
        <begin position="365"/>
        <end position="382"/>
    </location>
</feature>
<dbReference type="SMART" id="SM00028">
    <property type="entry name" value="TPR"/>
    <property type="match status" value="3"/>
</dbReference>
<dbReference type="InterPro" id="IPR011990">
    <property type="entry name" value="TPR-like_helical_dom_sf"/>
</dbReference>
<feature type="repeat" description="TPR" evidence="3">
    <location>
        <begin position="406"/>
        <end position="439"/>
    </location>
</feature>
<evidence type="ECO:0000256" key="1">
    <source>
        <dbReference type="ARBA" id="ARBA00022737"/>
    </source>
</evidence>
<evidence type="ECO:0000313" key="5">
    <source>
        <dbReference type="EMBL" id="PKM88068.1"/>
    </source>
</evidence>
<feature type="repeat" description="TPR" evidence="3">
    <location>
        <begin position="474"/>
        <end position="507"/>
    </location>
</feature>
<evidence type="ECO:0000256" key="2">
    <source>
        <dbReference type="ARBA" id="ARBA00022803"/>
    </source>
</evidence>
<feature type="transmembrane region" description="Helical" evidence="4">
    <location>
        <begin position="214"/>
        <end position="237"/>
    </location>
</feature>
<dbReference type="EMBL" id="PHAH01000025">
    <property type="protein sequence ID" value="PKM88068.1"/>
    <property type="molecule type" value="Genomic_DNA"/>
</dbReference>
<feature type="transmembrane region" description="Helical" evidence="4">
    <location>
        <begin position="98"/>
        <end position="115"/>
    </location>
</feature>